<dbReference type="InterPro" id="IPR001766">
    <property type="entry name" value="Fork_head_dom"/>
</dbReference>
<dbReference type="SMART" id="SM00339">
    <property type="entry name" value="FH"/>
    <property type="match status" value="1"/>
</dbReference>
<protein>
    <submittedName>
        <fullName evidence="9">Forkhead domain protein</fullName>
    </submittedName>
</protein>
<dbReference type="GO" id="GO:0005634">
    <property type="term" value="C:nucleus"/>
    <property type="evidence" value="ECO:0007669"/>
    <property type="project" value="UniProtKB-SubCell"/>
</dbReference>
<comment type="subcellular location">
    <subcellularLocation>
        <location evidence="1 6">Nucleus</location>
    </subcellularLocation>
</comment>
<keyword evidence="3 6" id="KW-0238">DNA-binding</keyword>
<evidence type="ECO:0000256" key="3">
    <source>
        <dbReference type="ARBA" id="ARBA00023125"/>
    </source>
</evidence>
<dbReference type="PANTHER" id="PTHR45881:SF5">
    <property type="entry name" value="FORK-HEAD DOMAIN-CONTAINING PROTEIN"/>
    <property type="match status" value="1"/>
</dbReference>
<dbReference type="PROSITE" id="PS50039">
    <property type="entry name" value="FORK_HEAD_3"/>
    <property type="match status" value="1"/>
</dbReference>
<evidence type="ECO:0000313" key="9">
    <source>
        <dbReference type="EMBL" id="RJE20054.1"/>
    </source>
</evidence>
<dbReference type="GO" id="GO:0000981">
    <property type="term" value="F:DNA-binding transcription factor activity, RNA polymerase II-specific"/>
    <property type="evidence" value="ECO:0007669"/>
    <property type="project" value="TreeGrafter"/>
</dbReference>
<organism evidence="9 10">
    <name type="scientific">Aspergillus sclerotialis</name>
    <dbReference type="NCBI Taxonomy" id="2070753"/>
    <lineage>
        <taxon>Eukaryota</taxon>
        <taxon>Fungi</taxon>
        <taxon>Dikarya</taxon>
        <taxon>Ascomycota</taxon>
        <taxon>Pezizomycotina</taxon>
        <taxon>Eurotiomycetes</taxon>
        <taxon>Eurotiomycetidae</taxon>
        <taxon>Eurotiales</taxon>
        <taxon>Aspergillaceae</taxon>
        <taxon>Aspergillus</taxon>
        <taxon>Aspergillus subgen. Polypaecilum</taxon>
    </lineage>
</organism>
<keyword evidence="10" id="KW-1185">Reference proteome</keyword>
<dbReference type="EMBL" id="MVGC01000343">
    <property type="protein sequence ID" value="RJE20054.1"/>
    <property type="molecule type" value="Genomic_DNA"/>
</dbReference>
<sequence>MASHYPGQLKLEQQNLSSCNDPMNWQPEKTVVGLAPSPAFSTPSYHSFYLGNSSSSPINLDPDRDEMRAGCSTDEEGNTDPPYSLLIYQALSSAPGKKLPLQGIYNWFEKNTEKGKDQNSKGWQNSIRHNLSMNAVG</sequence>
<dbReference type="InterPro" id="IPR036388">
    <property type="entry name" value="WH-like_DNA-bd_sf"/>
</dbReference>
<gene>
    <name evidence="9" type="ORF">PHISCL_07609</name>
</gene>
<dbReference type="InterPro" id="IPR036390">
    <property type="entry name" value="WH_DNA-bd_sf"/>
</dbReference>
<feature type="DNA-binding region" description="Fork-head" evidence="6">
    <location>
        <begin position="83"/>
        <end position="134"/>
    </location>
</feature>
<dbReference type="AlphaFoldDB" id="A0A3A2ZL29"/>
<evidence type="ECO:0000259" key="8">
    <source>
        <dbReference type="PROSITE" id="PS50039"/>
    </source>
</evidence>
<evidence type="ECO:0000256" key="6">
    <source>
        <dbReference type="PROSITE-ProRule" id="PRU00089"/>
    </source>
</evidence>
<keyword evidence="4" id="KW-0804">Transcription</keyword>
<reference evidence="10" key="1">
    <citation type="submission" date="2017-02" db="EMBL/GenBank/DDBJ databases">
        <authorList>
            <person name="Tafer H."/>
            <person name="Lopandic K."/>
        </authorList>
    </citation>
    <scope>NUCLEOTIDE SEQUENCE [LARGE SCALE GENOMIC DNA]</scope>
    <source>
        <strain evidence="10">CBS 366.77</strain>
    </source>
</reference>
<evidence type="ECO:0000256" key="1">
    <source>
        <dbReference type="ARBA" id="ARBA00004123"/>
    </source>
</evidence>
<accession>A0A3A2ZL29</accession>
<dbReference type="Proteomes" id="UP000266188">
    <property type="component" value="Unassembled WGS sequence"/>
</dbReference>
<dbReference type="PANTHER" id="PTHR45881">
    <property type="entry name" value="CHECKPOINT SUPPRESSOR 1-LIKE, ISOFORM A-RELATED"/>
    <property type="match status" value="1"/>
</dbReference>
<comment type="caution">
    <text evidence="9">The sequence shown here is derived from an EMBL/GenBank/DDBJ whole genome shotgun (WGS) entry which is preliminary data.</text>
</comment>
<proteinExistence type="predicted"/>
<evidence type="ECO:0000256" key="2">
    <source>
        <dbReference type="ARBA" id="ARBA00023015"/>
    </source>
</evidence>
<dbReference type="GO" id="GO:0000978">
    <property type="term" value="F:RNA polymerase II cis-regulatory region sequence-specific DNA binding"/>
    <property type="evidence" value="ECO:0007669"/>
    <property type="project" value="TreeGrafter"/>
</dbReference>
<dbReference type="Pfam" id="PF00250">
    <property type="entry name" value="Forkhead"/>
    <property type="match status" value="1"/>
</dbReference>
<dbReference type="OrthoDB" id="5954824at2759"/>
<evidence type="ECO:0000256" key="4">
    <source>
        <dbReference type="ARBA" id="ARBA00023163"/>
    </source>
</evidence>
<evidence type="ECO:0000256" key="5">
    <source>
        <dbReference type="ARBA" id="ARBA00023242"/>
    </source>
</evidence>
<dbReference type="STRING" id="2070753.A0A3A2ZL29"/>
<dbReference type="Gene3D" id="1.10.10.10">
    <property type="entry name" value="Winged helix-like DNA-binding domain superfamily/Winged helix DNA-binding domain"/>
    <property type="match status" value="1"/>
</dbReference>
<feature type="region of interest" description="Disordered" evidence="7">
    <location>
        <begin position="55"/>
        <end position="80"/>
    </location>
</feature>
<dbReference type="InterPro" id="IPR030456">
    <property type="entry name" value="TF_fork_head_CS_2"/>
</dbReference>
<keyword evidence="2" id="KW-0805">Transcription regulation</keyword>
<keyword evidence="5 6" id="KW-0539">Nucleus</keyword>
<evidence type="ECO:0000256" key="7">
    <source>
        <dbReference type="SAM" id="MobiDB-lite"/>
    </source>
</evidence>
<dbReference type="PROSITE" id="PS00658">
    <property type="entry name" value="FORK_HEAD_2"/>
    <property type="match status" value="1"/>
</dbReference>
<evidence type="ECO:0000313" key="10">
    <source>
        <dbReference type="Proteomes" id="UP000266188"/>
    </source>
</evidence>
<dbReference type="SUPFAM" id="SSF46785">
    <property type="entry name" value="Winged helix' DNA-binding domain"/>
    <property type="match status" value="1"/>
</dbReference>
<feature type="domain" description="Fork-head" evidence="8">
    <location>
        <begin position="83"/>
        <end position="134"/>
    </location>
</feature>
<name>A0A3A2ZL29_9EURO</name>